<keyword evidence="2" id="KW-1185">Reference proteome</keyword>
<dbReference type="EMBL" id="CP086322">
    <property type="protein sequence ID" value="UQA93423.1"/>
    <property type="molecule type" value="Genomic_DNA"/>
</dbReference>
<gene>
    <name evidence="1" type="ORF">K9S39_17605</name>
</gene>
<accession>A0ABY4M7Y0</accession>
<sequence>MAEHFTAAQDALHKFATSSDQRAEKLPAIRSKLASHELNKQAFGKLPESDELYTVYGEQSEHVLERRTARWRRGR</sequence>
<proteinExistence type="predicted"/>
<dbReference type="RefSeq" id="WP_248864301.1">
    <property type="nucleotide sequence ID" value="NZ_CP086322.1"/>
</dbReference>
<organism evidence="1 2">
    <name type="scientific">Streptomyces halobius</name>
    <dbReference type="NCBI Taxonomy" id="2879846"/>
    <lineage>
        <taxon>Bacteria</taxon>
        <taxon>Bacillati</taxon>
        <taxon>Actinomycetota</taxon>
        <taxon>Actinomycetes</taxon>
        <taxon>Kitasatosporales</taxon>
        <taxon>Streptomycetaceae</taxon>
        <taxon>Streptomyces</taxon>
    </lineage>
</organism>
<evidence type="ECO:0000313" key="1">
    <source>
        <dbReference type="EMBL" id="UQA93423.1"/>
    </source>
</evidence>
<name>A0ABY4M7Y0_9ACTN</name>
<evidence type="ECO:0000313" key="2">
    <source>
        <dbReference type="Proteomes" id="UP000830115"/>
    </source>
</evidence>
<reference evidence="1" key="1">
    <citation type="submission" date="2021-10" db="EMBL/GenBank/DDBJ databases">
        <title>Streptomyces nigrumlapis sp.nov.,an antimicrobial producing actinobacterium isolated from Black Gobi rocks.</title>
        <authorList>
            <person name="Wen Y."/>
            <person name="Zhang W."/>
            <person name="Liu X.G."/>
        </authorList>
    </citation>
    <scope>NUCLEOTIDE SEQUENCE</scope>
    <source>
        <strain evidence="1">ST13-2-2</strain>
    </source>
</reference>
<dbReference type="Proteomes" id="UP000830115">
    <property type="component" value="Chromosome"/>
</dbReference>
<protein>
    <submittedName>
        <fullName evidence="1">Uncharacterized protein</fullName>
    </submittedName>
</protein>